<protein>
    <submittedName>
        <fullName evidence="1">Uncharacterized protein</fullName>
    </submittedName>
</protein>
<name>A0A5T2U1M2_SALER</name>
<accession>A0A5T2U1M2</accession>
<evidence type="ECO:0000313" key="1">
    <source>
        <dbReference type="EMBL" id="EAM6608089.1"/>
    </source>
</evidence>
<gene>
    <name evidence="1" type="ORF">EYJ17_21025</name>
</gene>
<dbReference type="AlphaFoldDB" id="A0A5T2U1M2"/>
<organism evidence="1">
    <name type="scientific">Salmonella enterica</name>
    <name type="common">Salmonella choleraesuis</name>
    <dbReference type="NCBI Taxonomy" id="28901"/>
    <lineage>
        <taxon>Bacteria</taxon>
        <taxon>Pseudomonadati</taxon>
        <taxon>Pseudomonadota</taxon>
        <taxon>Gammaproteobacteria</taxon>
        <taxon>Enterobacterales</taxon>
        <taxon>Enterobacteriaceae</taxon>
        <taxon>Salmonella</taxon>
    </lineage>
</organism>
<dbReference type="EMBL" id="AACVQF010000143">
    <property type="protein sequence ID" value="EAM6608089.1"/>
    <property type="molecule type" value="Genomic_DNA"/>
</dbReference>
<sequence>MSLQEYGFSRAAASELLKKYRVFVEFDSNDGLKRINVKGLLNSVGSGGLLKKEIEWLNI</sequence>
<reference evidence="1" key="1">
    <citation type="submission" date="2019-02" db="EMBL/GenBank/DDBJ databases">
        <authorList>
            <consortium name="PulseNet: The National Subtyping Network for Foodborne Disease Surveillance"/>
            <person name="Tarr C.L."/>
            <person name="Trees E."/>
            <person name="Katz L.S."/>
            <person name="Carleton-Romer H.A."/>
            <person name="Stroika S."/>
            <person name="Kucerova Z."/>
            <person name="Roache K.F."/>
            <person name="Sabol A.L."/>
            <person name="Besser J."/>
            <person name="Gerner-Smidt P."/>
        </authorList>
    </citation>
    <scope>NUCLEOTIDE SEQUENCE</scope>
    <source>
        <strain evidence="1">PNUSAS065980</strain>
    </source>
</reference>
<dbReference type="RefSeq" id="WP_205318759.1">
    <property type="nucleotide sequence ID" value="NZ_CP030190.1"/>
</dbReference>
<proteinExistence type="predicted"/>
<comment type="caution">
    <text evidence="1">The sequence shown here is derived from an EMBL/GenBank/DDBJ whole genome shotgun (WGS) entry which is preliminary data.</text>
</comment>